<evidence type="ECO:0000256" key="4">
    <source>
        <dbReference type="ARBA" id="ARBA00022485"/>
    </source>
</evidence>
<dbReference type="AlphaFoldDB" id="A0A511RI71"/>
<feature type="domain" description="4Fe-4S Mo/W bis-MGD-type" evidence="10">
    <location>
        <begin position="36"/>
        <end position="92"/>
    </location>
</feature>
<keyword evidence="8" id="KW-0408">Iron</keyword>
<comment type="cofactor">
    <cofactor evidence="1">
        <name>[4Fe-4S] cluster</name>
        <dbReference type="ChEBI" id="CHEBI:49883"/>
    </cofactor>
</comment>
<evidence type="ECO:0000256" key="2">
    <source>
        <dbReference type="ARBA" id="ARBA00004196"/>
    </source>
</evidence>
<dbReference type="InterPro" id="IPR006963">
    <property type="entry name" value="Mopterin_OxRdtase_4Fe-4S_dom"/>
</dbReference>
<keyword evidence="5" id="KW-0479">Metal-binding</keyword>
<dbReference type="Pfam" id="PF04879">
    <property type="entry name" value="Molybdop_Fe4S4"/>
    <property type="match status" value="1"/>
</dbReference>
<accession>A0A511RI71</accession>
<evidence type="ECO:0000256" key="3">
    <source>
        <dbReference type="ARBA" id="ARBA00010312"/>
    </source>
</evidence>
<comment type="caution">
    <text evidence="11">The sequence shown here is derived from an EMBL/GenBank/DDBJ whole genome shotgun (WGS) entry which is preliminary data.</text>
</comment>
<dbReference type="Gene3D" id="3.40.50.740">
    <property type="match status" value="1"/>
</dbReference>
<dbReference type="PANTHER" id="PTHR43598:SF1">
    <property type="entry name" value="FORMATE DEHYDROGENASE-O MAJOR SUBUNIT"/>
    <property type="match status" value="1"/>
</dbReference>
<keyword evidence="9" id="KW-0411">Iron-sulfur</keyword>
<evidence type="ECO:0000313" key="12">
    <source>
        <dbReference type="Proteomes" id="UP000321827"/>
    </source>
</evidence>
<dbReference type="Pfam" id="PF01568">
    <property type="entry name" value="Molydop_binding"/>
    <property type="match status" value="1"/>
</dbReference>
<dbReference type="SUPFAM" id="SSF53706">
    <property type="entry name" value="Formate dehydrogenase/DMSO reductase, domains 1-3"/>
    <property type="match status" value="1"/>
</dbReference>
<dbReference type="GO" id="GO:0047111">
    <property type="term" value="F:formate dehydrogenase (cytochrome-c-553) activity"/>
    <property type="evidence" value="ECO:0007669"/>
    <property type="project" value="InterPro"/>
</dbReference>
<protein>
    <submittedName>
        <fullName evidence="11">Formate dehydrogenase-N subunit alpha</fullName>
    </submittedName>
</protein>
<comment type="subcellular location">
    <subcellularLocation>
        <location evidence="2">Cell envelope</location>
    </subcellularLocation>
</comment>
<dbReference type="SMART" id="SM00926">
    <property type="entry name" value="Molybdop_Fe4S4"/>
    <property type="match status" value="1"/>
</dbReference>
<dbReference type="InterPro" id="IPR006656">
    <property type="entry name" value="Mopterin_OxRdtase"/>
</dbReference>
<name>A0A511RI71_9DEIN</name>
<dbReference type="GO" id="GO:0030313">
    <property type="term" value="C:cell envelope"/>
    <property type="evidence" value="ECO:0007669"/>
    <property type="project" value="UniProtKB-SubCell"/>
</dbReference>
<dbReference type="NCBIfam" id="TIGR01553">
    <property type="entry name" value="formate-DH-alph"/>
    <property type="match status" value="1"/>
</dbReference>
<dbReference type="InterPro" id="IPR006655">
    <property type="entry name" value="Mopterin_OxRdtase_prok_CS"/>
</dbReference>
<dbReference type="GO" id="GO:0009061">
    <property type="term" value="P:anaerobic respiration"/>
    <property type="evidence" value="ECO:0007669"/>
    <property type="project" value="TreeGrafter"/>
</dbReference>
<dbReference type="InterPro" id="IPR009010">
    <property type="entry name" value="Asp_de-COase-like_dom_sf"/>
</dbReference>
<gene>
    <name evidence="11" type="ORF">ODE01S_07690</name>
</gene>
<evidence type="ECO:0000259" key="10">
    <source>
        <dbReference type="PROSITE" id="PS51669"/>
    </source>
</evidence>
<dbReference type="InterPro" id="IPR006657">
    <property type="entry name" value="MoPterin_dinucl-bd_dom"/>
</dbReference>
<dbReference type="GO" id="GO:0051539">
    <property type="term" value="F:4 iron, 4 sulfur cluster binding"/>
    <property type="evidence" value="ECO:0007669"/>
    <property type="project" value="UniProtKB-KW"/>
</dbReference>
<dbReference type="OrthoDB" id="219031at2"/>
<dbReference type="PANTHER" id="PTHR43598">
    <property type="entry name" value="TUNGSTEN-CONTAINING FORMYLMETHANOFURAN DEHYDROGENASE 2 SUBUNIT B"/>
    <property type="match status" value="1"/>
</dbReference>
<evidence type="ECO:0000256" key="5">
    <source>
        <dbReference type="ARBA" id="ARBA00022723"/>
    </source>
</evidence>
<evidence type="ECO:0000256" key="6">
    <source>
        <dbReference type="ARBA" id="ARBA00022764"/>
    </source>
</evidence>
<keyword evidence="7" id="KW-0560">Oxidoreductase</keyword>
<dbReference type="EMBL" id="BJXN01000004">
    <property type="protein sequence ID" value="GEM89335.1"/>
    <property type="molecule type" value="Genomic_DNA"/>
</dbReference>
<evidence type="ECO:0000256" key="7">
    <source>
        <dbReference type="ARBA" id="ARBA00023002"/>
    </source>
</evidence>
<dbReference type="PROSITE" id="PS51669">
    <property type="entry name" value="4FE4S_MOW_BIS_MGD"/>
    <property type="match status" value="1"/>
</dbReference>
<dbReference type="Gene3D" id="2.40.40.20">
    <property type="match status" value="1"/>
</dbReference>
<dbReference type="RefSeq" id="WP_147146050.1">
    <property type="nucleotide sequence ID" value="NZ_BJXN01000004.1"/>
</dbReference>
<dbReference type="Pfam" id="PF00384">
    <property type="entry name" value="Molybdopterin"/>
    <property type="match status" value="1"/>
</dbReference>
<organism evidence="11 12">
    <name type="scientific">Oceanithermus desulfurans NBRC 100063</name>
    <dbReference type="NCBI Taxonomy" id="1227550"/>
    <lineage>
        <taxon>Bacteria</taxon>
        <taxon>Thermotogati</taxon>
        <taxon>Deinococcota</taxon>
        <taxon>Deinococci</taxon>
        <taxon>Thermales</taxon>
        <taxon>Thermaceae</taxon>
        <taxon>Oceanithermus</taxon>
    </lineage>
</organism>
<comment type="similarity">
    <text evidence="3">Belongs to the prokaryotic molybdopterin-containing oxidoreductase family.</text>
</comment>
<evidence type="ECO:0000256" key="9">
    <source>
        <dbReference type="ARBA" id="ARBA00023014"/>
    </source>
</evidence>
<evidence type="ECO:0000313" key="11">
    <source>
        <dbReference type="EMBL" id="GEM89335.1"/>
    </source>
</evidence>
<dbReference type="InterPro" id="IPR006443">
    <property type="entry name" value="Formate-DH-alph_fdnG"/>
</dbReference>
<dbReference type="GO" id="GO:0030151">
    <property type="term" value="F:molybdenum ion binding"/>
    <property type="evidence" value="ECO:0007669"/>
    <property type="project" value="TreeGrafter"/>
</dbReference>
<keyword evidence="4" id="KW-0004">4Fe-4S</keyword>
<dbReference type="Gene3D" id="3.40.228.10">
    <property type="entry name" value="Dimethylsulfoxide Reductase, domain 2"/>
    <property type="match status" value="2"/>
</dbReference>
<dbReference type="CDD" id="cd02792">
    <property type="entry name" value="MopB_CT_Formate-Dh-Na-like"/>
    <property type="match status" value="1"/>
</dbReference>
<proteinExistence type="inferred from homology"/>
<dbReference type="Gene3D" id="3.30.200.210">
    <property type="match status" value="1"/>
</dbReference>
<dbReference type="GO" id="GO:0008863">
    <property type="term" value="F:formate dehydrogenase (NAD+) activity"/>
    <property type="evidence" value="ECO:0007669"/>
    <property type="project" value="InterPro"/>
</dbReference>
<evidence type="ECO:0000256" key="1">
    <source>
        <dbReference type="ARBA" id="ARBA00001966"/>
    </source>
</evidence>
<keyword evidence="6" id="KW-0574">Periplasm</keyword>
<reference evidence="11 12" key="1">
    <citation type="submission" date="2019-07" db="EMBL/GenBank/DDBJ databases">
        <title>Whole genome shotgun sequence of Oceanithermus desulfurans NBRC 100063.</title>
        <authorList>
            <person name="Hosoyama A."/>
            <person name="Uohara A."/>
            <person name="Ohji S."/>
            <person name="Ichikawa N."/>
        </authorList>
    </citation>
    <scope>NUCLEOTIDE SEQUENCE [LARGE SCALE GENOMIC DNA]</scope>
    <source>
        <strain evidence="11 12">NBRC 100063</strain>
    </source>
</reference>
<dbReference type="GO" id="GO:0043546">
    <property type="term" value="F:molybdopterin cofactor binding"/>
    <property type="evidence" value="ECO:0007669"/>
    <property type="project" value="InterPro"/>
</dbReference>
<dbReference type="Proteomes" id="UP000321827">
    <property type="component" value="Unassembled WGS sequence"/>
</dbReference>
<dbReference type="GO" id="GO:0009055">
    <property type="term" value="F:electron transfer activity"/>
    <property type="evidence" value="ECO:0007669"/>
    <property type="project" value="InterPro"/>
</dbReference>
<dbReference type="PROSITE" id="PS00932">
    <property type="entry name" value="MOLYBDOPTERIN_PROK_3"/>
    <property type="match status" value="1"/>
</dbReference>
<dbReference type="SUPFAM" id="SSF50692">
    <property type="entry name" value="ADC-like"/>
    <property type="match status" value="1"/>
</dbReference>
<sequence length="1016" mass="113688">MLTRRDFFKVGGAASGVFFLRGRAQPSGQKRLHKPVGEHPVICPYCATGCGMIAAAQGGRLVNLEGDPDHPINRGQLCSKGEAARGFVESPYRMTKTLYRAPGSDTWEEKPIDWMIQQIARRIKETRDKYWIQQDDDGYVVNRTEAVAFLGGSSNGNEECYMFIKFARALGLNYIEHQARICHSSTVPALGESFGRGAMTNHPIDFKNADVILIEGGNPAEQHPLTFKWIMEAKDRGAKVIVVDPRFNRSAARADVFAQIRVGTDIAFMGGLIHHILENKLYDEYYVKNYTNATLLVNPEFKTATDLDGLFSGYNPTPDNPNEKGVYDRSTWTYQIGEDGYAKRDPTMTDPNSVFQLLKKQYSRYTLPMVSKITGIPEAKLKQIYDLFGSTGQVDRVGTITYAMGATQHSYGTQHIRAYAIVQLLLGNIGRAGGGVNALRGHSNVQGSTDHALLYHILPGYMPVPDRKFPTLKSYLEAKTPKRLLPNAPNWWENLPKYFISQLKAWWPKIDPEISYLYLAKLGPHVGGKPDASSDYSHHALLHAALSGVLKGLIAVGQNPAMSAANVNMARKALDSLDWLVVLDPFETETAAHWKRPGVDPKSIKTEVFFIPTPVWVEKTGSITNTGLWAQWYEKAAEAPEGTVDEMYFFTKLVEELKKLYAEGGAFPDPIVNLSWPEWSEEQSVHWAKEINGFDLTTGEQVASFTKLRDDGTTASGNWLYAGSWTEKGNMMARRDSKTDHPAGIGIYPNWAWCWPVNRRIRYNRASVWFDTGQPRDEKRWVIRWNDTAGKWEGDVPDGGWKPGTVLPFIMKSDGLGHLFALSLKDGPFPEHYEPWESAVLNPFGQQNDPVCKVWHFKDLDVYGDPKDYPIIATTYRLTEHWHTGMMSRNVPWLLELQPDPFVEIGTDLAGELGIKNGEWVLVESARGAVEAVAIVTPRIQPLKIEDENGARVVNQVGIPWHWGYMGGGARPESAGNALTPSVHDPNCFIPETKAMLVRLKKLAKPPKKIDLNARI</sequence>
<evidence type="ECO:0000256" key="8">
    <source>
        <dbReference type="ARBA" id="ARBA00023004"/>
    </source>
</evidence>